<dbReference type="Pfam" id="PF05157">
    <property type="entry name" value="MshEN"/>
    <property type="match status" value="1"/>
</dbReference>
<dbReference type="InterPro" id="IPR027417">
    <property type="entry name" value="P-loop_NTPase"/>
</dbReference>
<evidence type="ECO:0000256" key="2">
    <source>
        <dbReference type="ARBA" id="ARBA00006611"/>
    </source>
</evidence>
<reference evidence="7" key="1">
    <citation type="submission" date="2019-02" db="EMBL/GenBank/DDBJ databases">
        <authorList>
            <consortium name="Genoscope - CEA"/>
            <person name="William W."/>
        </authorList>
    </citation>
    <scope>NUCLEOTIDE SEQUENCE [LARGE SCALE GENOMIC DNA]</scope>
    <source>
        <strain evidence="7">YSy11</strain>
    </source>
</reference>
<dbReference type="Pfam" id="PF00437">
    <property type="entry name" value="T2SSE"/>
    <property type="match status" value="1"/>
</dbReference>
<evidence type="ECO:0000256" key="1">
    <source>
        <dbReference type="ARBA" id="ARBA00004496"/>
    </source>
</evidence>
<dbReference type="Gene3D" id="3.40.50.300">
    <property type="entry name" value="P-loop containing nucleotide triphosphate hydrolases"/>
    <property type="match status" value="1"/>
</dbReference>
<dbReference type="InterPro" id="IPR001482">
    <property type="entry name" value="T2SS/T4SS_dom"/>
</dbReference>
<evidence type="ECO:0000313" key="7">
    <source>
        <dbReference type="EMBL" id="VEV95932.1"/>
    </source>
</evidence>
<protein>
    <submittedName>
        <fullName evidence="7">General secretory pathway component, cryptic</fullName>
    </submittedName>
</protein>
<keyword evidence="5" id="KW-0067">ATP-binding</keyword>
<name>A0A653DZM5_9PSED</name>
<comment type="subcellular location">
    <subcellularLocation>
        <location evidence="1">Cytoplasm</location>
    </subcellularLocation>
</comment>
<dbReference type="EMBL" id="LR215729">
    <property type="protein sequence ID" value="VEV95932.1"/>
    <property type="molecule type" value="Genomic_DNA"/>
</dbReference>
<accession>A0A653DZM5</accession>
<evidence type="ECO:0000259" key="6">
    <source>
        <dbReference type="PROSITE" id="PS00662"/>
    </source>
</evidence>
<evidence type="ECO:0000256" key="3">
    <source>
        <dbReference type="ARBA" id="ARBA00022490"/>
    </source>
</evidence>
<dbReference type="FunFam" id="3.30.450.90:FF:000001">
    <property type="entry name" value="Type II secretion system ATPase GspE"/>
    <property type="match status" value="1"/>
</dbReference>
<dbReference type="InterPro" id="IPR007831">
    <property type="entry name" value="T2SS_GspE_N"/>
</dbReference>
<dbReference type="PANTHER" id="PTHR30258">
    <property type="entry name" value="TYPE II SECRETION SYSTEM PROTEIN GSPE-RELATED"/>
    <property type="match status" value="1"/>
</dbReference>
<dbReference type="RefSeq" id="WP_150547671.1">
    <property type="nucleotide sequence ID" value="NZ_LR215729.2"/>
</dbReference>
<dbReference type="NCBIfam" id="TIGR02538">
    <property type="entry name" value="type_IV_pilB"/>
    <property type="match status" value="1"/>
</dbReference>
<dbReference type="GO" id="GO:0005737">
    <property type="term" value="C:cytoplasm"/>
    <property type="evidence" value="ECO:0007669"/>
    <property type="project" value="UniProtKB-SubCell"/>
</dbReference>
<dbReference type="SUPFAM" id="SSF52540">
    <property type="entry name" value="P-loop containing nucleoside triphosphate hydrolases"/>
    <property type="match status" value="1"/>
</dbReference>
<dbReference type="GO" id="GO:0009297">
    <property type="term" value="P:pilus assembly"/>
    <property type="evidence" value="ECO:0007669"/>
    <property type="project" value="InterPro"/>
</dbReference>
<organism evidence="7">
    <name type="scientific">Pseudomonas marincola</name>
    <dbReference type="NCBI Taxonomy" id="437900"/>
    <lineage>
        <taxon>Bacteria</taxon>
        <taxon>Pseudomonadati</taxon>
        <taxon>Pseudomonadota</taxon>
        <taxon>Gammaproteobacteria</taxon>
        <taxon>Pseudomonadales</taxon>
        <taxon>Pseudomonadaceae</taxon>
        <taxon>Pseudomonas</taxon>
    </lineage>
</organism>
<sequence>MNDRVSLTGLAKQMVIAELLDEKAALNAQQQAQRNKLSLVTYVVQSKLVKSKDMAELAMEQFGVAFVDLNSIDKEALPKDLISEKLARQHRALPLWRRGNKLFIAVSDPSNHQAVTDVQFSTGLNTEAILVEDDKLGHALDKFFESATGGLDDMADIDFDDVDTAAVDDENQVVDGSAQDDDAPVVRFVNKMLLDAIRGGSSDLHFEPYEKIYRVRLRTDGILHEVARPPIQLAPRISARLKVMAALDISERRKPQDGRIKMRISKSKSIDFRVNTLPTLWGEKIVMRILDPTSAQMGIDALGYEEDQKALYLEALKQPQGMILVTGPTGSGKTVSLYTGLNILNTPDVNISTAEDPVEINLEGINQVNVNPKQGMDFTQALRAFLRQDPDIIMVGEIRDLDTASIAIKAAQTGHMVMSTLHTNSAAETLTRMRNMGVASFNIATSVNLIIAQRLARKLCQTCKKAVDVPREALLEEGFPADKIGSFKIYSPVGCENCNGGYKGRVGIYEVVKNTTALQRIIMEEGNSIEISAQMRKDGFNDLRTSALVKAMQGVTSLEEVNRVTKD</sequence>
<dbReference type="PROSITE" id="PS00662">
    <property type="entry name" value="T2SP_E"/>
    <property type="match status" value="1"/>
</dbReference>
<comment type="similarity">
    <text evidence="2">Belongs to the GSP E family.</text>
</comment>
<keyword evidence="4" id="KW-0547">Nucleotide-binding</keyword>
<proteinExistence type="inferred from homology"/>
<dbReference type="PANTHER" id="PTHR30258:SF1">
    <property type="entry name" value="PROTEIN TRANSPORT PROTEIN HOFB HOMOLOG"/>
    <property type="match status" value="1"/>
</dbReference>
<dbReference type="GO" id="GO:0005886">
    <property type="term" value="C:plasma membrane"/>
    <property type="evidence" value="ECO:0007669"/>
    <property type="project" value="TreeGrafter"/>
</dbReference>
<keyword evidence="3" id="KW-0963">Cytoplasm</keyword>
<dbReference type="GO" id="GO:0005524">
    <property type="term" value="F:ATP binding"/>
    <property type="evidence" value="ECO:0007669"/>
    <property type="project" value="UniProtKB-KW"/>
</dbReference>
<dbReference type="CDD" id="cd01129">
    <property type="entry name" value="PulE-GspE-like"/>
    <property type="match status" value="1"/>
</dbReference>
<dbReference type="FunFam" id="3.40.50.300:FF:000398">
    <property type="entry name" value="Type IV pilus assembly ATPase PilB"/>
    <property type="match status" value="1"/>
</dbReference>
<dbReference type="Gene3D" id="3.30.450.90">
    <property type="match status" value="1"/>
</dbReference>
<dbReference type="GO" id="GO:0016887">
    <property type="term" value="F:ATP hydrolysis activity"/>
    <property type="evidence" value="ECO:0007669"/>
    <property type="project" value="InterPro"/>
</dbReference>
<feature type="domain" description="Bacterial type II secretion system protein E" evidence="6">
    <location>
        <begin position="386"/>
        <end position="400"/>
    </location>
</feature>
<dbReference type="AlphaFoldDB" id="A0A653DZM5"/>
<evidence type="ECO:0000256" key="4">
    <source>
        <dbReference type="ARBA" id="ARBA00022741"/>
    </source>
</evidence>
<evidence type="ECO:0000256" key="5">
    <source>
        <dbReference type="ARBA" id="ARBA00022840"/>
    </source>
</evidence>
<dbReference type="Gene3D" id="3.30.300.160">
    <property type="entry name" value="Type II secretion system, protein E, N-terminal domain"/>
    <property type="match status" value="1"/>
</dbReference>
<dbReference type="SUPFAM" id="SSF160246">
    <property type="entry name" value="EspE N-terminal domain-like"/>
    <property type="match status" value="1"/>
</dbReference>
<dbReference type="InterPro" id="IPR013374">
    <property type="entry name" value="ATPase_typ4_pilus-assembl_PilB"/>
</dbReference>
<gene>
    <name evidence="7" type="primary">gspE</name>
    <name evidence="7" type="ORF">PMYSY11_0885</name>
</gene>
<dbReference type="InterPro" id="IPR037257">
    <property type="entry name" value="T2SS_E_N_sf"/>
</dbReference>